<gene>
    <name evidence="3" type="ORF">ABH309_19655</name>
</gene>
<dbReference type="Proteomes" id="UP001438292">
    <property type="component" value="Unassembled WGS sequence"/>
</dbReference>
<evidence type="ECO:0000313" key="4">
    <source>
        <dbReference type="Proteomes" id="UP001438292"/>
    </source>
</evidence>
<evidence type="ECO:0000313" key="3">
    <source>
        <dbReference type="EMBL" id="MEO3956658.1"/>
    </source>
</evidence>
<dbReference type="SUPFAM" id="SSF53955">
    <property type="entry name" value="Lysozyme-like"/>
    <property type="match status" value="1"/>
</dbReference>
<organism evidence="3 4">
    <name type="scientific">Chromobacterium piscinae</name>
    <dbReference type="NCBI Taxonomy" id="686831"/>
    <lineage>
        <taxon>Bacteria</taxon>
        <taxon>Pseudomonadati</taxon>
        <taxon>Pseudomonadota</taxon>
        <taxon>Betaproteobacteria</taxon>
        <taxon>Neisseriales</taxon>
        <taxon>Chromobacteriaceae</taxon>
        <taxon>Chromobacterium</taxon>
    </lineage>
</organism>
<keyword evidence="4" id="KW-1185">Reference proteome</keyword>
<keyword evidence="1" id="KW-1133">Transmembrane helix</keyword>
<dbReference type="Gene3D" id="1.10.530.10">
    <property type="match status" value="1"/>
</dbReference>
<sequence length="196" mass="22225">MMQQLSTILSSRRVIAGNKYESGLLFLLTQSQKVKIYFFIGLLFIATPAVHGYCWQEAGRAFAIDPVLLYAIAQQESNLNMRARAINRDGSRDIGLMQINSIHFNRLRALGITEQQLQHNACLSVMVGASILASMMERYGYSWEAVGAYNAGTAPQRKALRMKYAQVVWRRYKQANLMFDDTVSYAMPLNKLAVRF</sequence>
<dbReference type="InterPro" id="IPR023346">
    <property type="entry name" value="Lysozyme-like_dom_sf"/>
</dbReference>
<comment type="caution">
    <text evidence="3">The sequence shown here is derived from an EMBL/GenBank/DDBJ whole genome shotgun (WGS) entry which is preliminary data.</text>
</comment>
<reference evidence="3 4" key="1">
    <citation type="submission" date="2024-05" db="EMBL/GenBank/DDBJ databases">
        <authorList>
            <person name="De Oliveira J.P."/>
            <person name="Noriler S.A."/>
            <person name="De Oliveira A.G."/>
            <person name="Sipoli D.S."/>
        </authorList>
    </citation>
    <scope>NUCLEOTIDE SEQUENCE [LARGE SCALE GENOMIC DNA]</scope>
    <source>
        <strain evidence="3 4">LABIM186</strain>
    </source>
</reference>
<dbReference type="CDD" id="cd13400">
    <property type="entry name" value="LT_IagB-like"/>
    <property type="match status" value="1"/>
</dbReference>
<evidence type="ECO:0000259" key="2">
    <source>
        <dbReference type="Pfam" id="PF01464"/>
    </source>
</evidence>
<dbReference type="RefSeq" id="WP_346196452.1">
    <property type="nucleotide sequence ID" value="NZ_JBDJHV010000104.1"/>
</dbReference>
<dbReference type="InterPro" id="IPR008258">
    <property type="entry name" value="Transglycosylase_SLT_dom_1"/>
</dbReference>
<evidence type="ECO:0000256" key="1">
    <source>
        <dbReference type="SAM" id="Phobius"/>
    </source>
</evidence>
<name>A0ABV0H974_9NEIS</name>
<keyword evidence="1" id="KW-0472">Membrane</keyword>
<dbReference type="Pfam" id="PF01464">
    <property type="entry name" value="SLT"/>
    <property type="match status" value="1"/>
</dbReference>
<feature type="domain" description="Transglycosylase SLT" evidence="2">
    <location>
        <begin position="54"/>
        <end position="166"/>
    </location>
</feature>
<keyword evidence="1" id="KW-0812">Transmembrane</keyword>
<proteinExistence type="predicted"/>
<dbReference type="EMBL" id="JBDQQU010000144">
    <property type="protein sequence ID" value="MEO3956658.1"/>
    <property type="molecule type" value="Genomic_DNA"/>
</dbReference>
<protein>
    <submittedName>
        <fullName evidence="3">Transglycosylase SLT domain-containing protein</fullName>
    </submittedName>
</protein>
<feature type="transmembrane region" description="Helical" evidence="1">
    <location>
        <begin position="36"/>
        <end position="55"/>
    </location>
</feature>
<accession>A0ABV0H974</accession>